<dbReference type="InterPro" id="IPR006626">
    <property type="entry name" value="PbH1"/>
</dbReference>
<accession>R6D7K7</accession>
<evidence type="ECO:0000256" key="1">
    <source>
        <dbReference type="ARBA" id="ARBA00008834"/>
    </source>
</evidence>
<dbReference type="PANTHER" id="PTHR31339:SF9">
    <property type="entry name" value="PLASMIN AND FIBRONECTIN-BINDING PROTEIN A"/>
    <property type="match status" value="1"/>
</dbReference>
<dbReference type="SUPFAM" id="SSF51126">
    <property type="entry name" value="Pectin lyase-like"/>
    <property type="match status" value="1"/>
</dbReference>
<protein>
    <submittedName>
        <fullName evidence="6">Polygalacturonase (Pectinase)</fullName>
    </submittedName>
</protein>
<evidence type="ECO:0000256" key="4">
    <source>
        <dbReference type="RuleBase" id="RU361169"/>
    </source>
</evidence>
<keyword evidence="5" id="KW-0732">Signal</keyword>
<keyword evidence="3 4" id="KW-0326">Glycosidase</keyword>
<dbReference type="GO" id="GO:0005975">
    <property type="term" value="P:carbohydrate metabolic process"/>
    <property type="evidence" value="ECO:0007669"/>
    <property type="project" value="InterPro"/>
</dbReference>
<dbReference type="InterPro" id="IPR012334">
    <property type="entry name" value="Pectin_lyas_fold"/>
</dbReference>
<dbReference type="Proteomes" id="UP000018362">
    <property type="component" value="Unassembled WGS sequence"/>
</dbReference>
<dbReference type="InterPro" id="IPR051801">
    <property type="entry name" value="GH28_Enzymes"/>
</dbReference>
<dbReference type="Pfam" id="PF00295">
    <property type="entry name" value="Glyco_hydro_28"/>
    <property type="match status" value="1"/>
</dbReference>
<dbReference type="EMBL" id="CBCJ010000264">
    <property type="protein sequence ID" value="CDA73867.1"/>
    <property type="molecule type" value="Genomic_DNA"/>
</dbReference>
<evidence type="ECO:0000256" key="3">
    <source>
        <dbReference type="ARBA" id="ARBA00023295"/>
    </source>
</evidence>
<dbReference type="RefSeq" id="WP_022125541.1">
    <property type="nucleotide sequence ID" value="NZ_FR880937.1"/>
</dbReference>
<dbReference type="SMART" id="SM00710">
    <property type="entry name" value="PbH1"/>
    <property type="match status" value="4"/>
</dbReference>
<evidence type="ECO:0000313" key="6">
    <source>
        <dbReference type="EMBL" id="CDA73867.1"/>
    </source>
</evidence>
<dbReference type="AlphaFoldDB" id="R6D7K7"/>
<feature type="signal peptide" evidence="5">
    <location>
        <begin position="1"/>
        <end position="21"/>
    </location>
</feature>
<evidence type="ECO:0000313" key="7">
    <source>
        <dbReference type="Proteomes" id="UP000018362"/>
    </source>
</evidence>
<evidence type="ECO:0000256" key="5">
    <source>
        <dbReference type="SAM" id="SignalP"/>
    </source>
</evidence>
<dbReference type="Gene3D" id="2.160.20.10">
    <property type="entry name" value="Single-stranded right-handed beta-helix, Pectin lyase-like"/>
    <property type="match status" value="1"/>
</dbReference>
<dbReference type="InterPro" id="IPR000743">
    <property type="entry name" value="Glyco_hydro_28"/>
</dbReference>
<name>R6D7K7_9BACT</name>
<proteinExistence type="inferred from homology"/>
<sequence length="463" mass="52125">MHILKTSILSGLLLTAAACISCQTSEPCSWKEMEKVYNQISPPTFPDKTYVITDYYNGKDSLYTDAINRAIEACSSQGGGTVLVPDGEFLTAPIRLKSNVNLHLSNSTILKFTTDYNLFETVLTRIEGIDCHNISPLIYAYGENNIAITGKGKLDGQASTDNWFAEQRIRGIKSENGETVNEKTLLYQMKEDSIPVKERIFEKANGIRPQFINLYKCKNILLEGFTINRSPFWLIHPLLSENVTIKGVKMQSHGPNNDGCDPESCENVLIEDCDFDTGDDCIAIKSGRDEDGRYWNIPCKNIIVRECRMKDGHAGVAIGSEITGGCHNVWVENCQMDSPELDRIIRIKSNPMRGGNVENVFVRNITVGECKQSILGIEQKYWHVDEGPYLPLFENIHLENITSKKSQYVLHLDGFDDKSQIRNIYLKDCSFEGVEKPEINKVTGAENIRFENVTVNGEPFHEM</sequence>
<evidence type="ECO:0000256" key="2">
    <source>
        <dbReference type="ARBA" id="ARBA00022801"/>
    </source>
</evidence>
<feature type="chain" id="PRO_5004403585" evidence="5">
    <location>
        <begin position="22"/>
        <end position="463"/>
    </location>
</feature>
<comment type="caution">
    <text evidence="6">The sequence shown here is derived from an EMBL/GenBank/DDBJ whole genome shotgun (WGS) entry which is preliminary data.</text>
</comment>
<reference evidence="6" key="1">
    <citation type="submission" date="2012-11" db="EMBL/GenBank/DDBJ databases">
        <title>Dependencies among metagenomic species, viruses, plasmids and units of genetic variation.</title>
        <authorList>
            <person name="Nielsen H.B."/>
            <person name="Almeida M."/>
            <person name="Juncker A.S."/>
            <person name="Rasmussen S."/>
            <person name="Li J."/>
            <person name="Sunagawa S."/>
            <person name="Plichta D."/>
            <person name="Gautier L."/>
            <person name="Le Chatelier E."/>
            <person name="Peletier E."/>
            <person name="Bonde I."/>
            <person name="Nielsen T."/>
            <person name="Manichanh C."/>
            <person name="Arumugam M."/>
            <person name="Batto J."/>
            <person name="Santos M.B.Q.D."/>
            <person name="Blom N."/>
            <person name="Borruel N."/>
            <person name="Burgdorf K.S."/>
            <person name="Boumezbeur F."/>
            <person name="Casellas F."/>
            <person name="Dore J."/>
            <person name="Guarner F."/>
            <person name="Hansen T."/>
            <person name="Hildebrand F."/>
            <person name="Kaas R.S."/>
            <person name="Kennedy S."/>
            <person name="Kristiansen K."/>
            <person name="Kultima J.R."/>
            <person name="Leonard P."/>
            <person name="Levenez F."/>
            <person name="Lund O."/>
            <person name="Moumen B."/>
            <person name="Le Paslier D."/>
            <person name="Pons N."/>
            <person name="Pedersen O."/>
            <person name="Prifti E."/>
            <person name="Qin J."/>
            <person name="Raes J."/>
            <person name="Tap J."/>
            <person name="Tims S."/>
            <person name="Ussery D.W."/>
            <person name="Yamada T."/>
            <person name="MetaHit consortium"/>
            <person name="Renault P."/>
            <person name="Sicheritz-Ponten T."/>
            <person name="Bork P."/>
            <person name="Wang J."/>
            <person name="Brunak S."/>
            <person name="Ehrlich S.D."/>
        </authorList>
    </citation>
    <scope>NUCLEOTIDE SEQUENCE [LARGE SCALE GENOMIC DNA]</scope>
</reference>
<keyword evidence="2 4" id="KW-0378">Hydrolase</keyword>
<dbReference type="PANTHER" id="PTHR31339">
    <property type="entry name" value="PECTIN LYASE-RELATED"/>
    <property type="match status" value="1"/>
</dbReference>
<comment type="similarity">
    <text evidence="1 4">Belongs to the glycosyl hydrolase 28 family.</text>
</comment>
<gene>
    <name evidence="6" type="ORF">BN509_01145</name>
</gene>
<dbReference type="InterPro" id="IPR011050">
    <property type="entry name" value="Pectin_lyase_fold/virulence"/>
</dbReference>
<dbReference type="GO" id="GO:0004650">
    <property type="term" value="F:polygalacturonase activity"/>
    <property type="evidence" value="ECO:0007669"/>
    <property type="project" value="InterPro"/>
</dbReference>
<organism evidence="6 7">
    <name type="scientific">Phocaeicola coprocola CAG:162</name>
    <dbReference type="NCBI Taxonomy" id="1263040"/>
    <lineage>
        <taxon>Bacteria</taxon>
        <taxon>Pseudomonadati</taxon>
        <taxon>Bacteroidota</taxon>
        <taxon>Bacteroidia</taxon>
        <taxon>Bacteroidales</taxon>
        <taxon>Bacteroidaceae</taxon>
        <taxon>Phocaeicola</taxon>
    </lineage>
</organism>
<dbReference type="PROSITE" id="PS51257">
    <property type="entry name" value="PROKAR_LIPOPROTEIN"/>
    <property type="match status" value="1"/>
</dbReference>